<dbReference type="STRING" id="69395.AQ619_17530"/>
<feature type="transmembrane region" description="Helical" evidence="6">
    <location>
        <begin position="183"/>
        <end position="200"/>
    </location>
</feature>
<dbReference type="GO" id="GO:0016020">
    <property type="term" value="C:membrane"/>
    <property type="evidence" value="ECO:0007669"/>
    <property type="project" value="UniProtKB-SubCell"/>
</dbReference>
<feature type="transmembrane region" description="Helical" evidence="6">
    <location>
        <begin position="159"/>
        <end position="177"/>
    </location>
</feature>
<dbReference type="Pfam" id="PF01027">
    <property type="entry name" value="Bax1-I"/>
    <property type="match status" value="1"/>
</dbReference>
<evidence type="ECO:0000256" key="1">
    <source>
        <dbReference type="ARBA" id="ARBA00004141"/>
    </source>
</evidence>
<dbReference type="OrthoDB" id="9793828at2"/>
<feature type="transmembrane region" description="Helical" evidence="6">
    <location>
        <begin position="36"/>
        <end position="56"/>
    </location>
</feature>
<evidence type="ECO:0000256" key="3">
    <source>
        <dbReference type="ARBA" id="ARBA00022692"/>
    </source>
</evidence>
<dbReference type="RefSeq" id="WP_062151827.1">
    <property type="nucleotide sequence ID" value="NZ_CP013002.1"/>
</dbReference>
<keyword evidence="8" id="KW-1185">Reference proteome</keyword>
<comment type="similarity">
    <text evidence="2 6">Belongs to the BI1 family.</text>
</comment>
<comment type="subcellular location">
    <subcellularLocation>
        <location evidence="1">Membrane</location>
        <topology evidence="1">Multi-pass membrane protein</topology>
    </subcellularLocation>
</comment>
<sequence>MNDLNRGYARSIPVDRADMSVDAGLRSFMLGVYNKVALGLVLSGALAYITSSVPAVRDLMFVVQGGRLVGVTPIYMIVAFAPLVLLLVAGFALRNPKPQTAGALYWTIVTLIGASLGSVFLRYTGESVASTFFVTAAAFGGLSLFGYSTKKDLTGFGSFLIMGVFGLVIASIVSIFFKSPALVFAINVLGVLIFSGLIAYDTQRLKMTYYELGGDTAAQSVATNFGALSLYINFVNLFQFLLSLFGNRN</sequence>
<evidence type="ECO:0000256" key="2">
    <source>
        <dbReference type="ARBA" id="ARBA00010350"/>
    </source>
</evidence>
<keyword evidence="5 6" id="KW-0472">Membrane</keyword>
<evidence type="ECO:0008006" key="9">
    <source>
        <dbReference type="Google" id="ProtNLM"/>
    </source>
</evidence>
<dbReference type="KEGG" id="chq:AQ619_17530"/>
<organism evidence="7 8">
    <name type="scientific">Caulobacter henricii</name>
    <dbReference type="NCBI Taxonomy" id="69395"/>
    <lineage>
        <taxon>Bacteria</taxon>
        <taxon>Pseudomonadati</taxon>
        <taxon>Pseudomonadota</taxon>
        <taxon>Alphaproteobacteria</taxon>
        <taxon>Caulobacterales</taxon>
        <taxon>Caulobacteraceae</taxon>
        <taxon>Caulobacter</taxon>
    </lineage>
</organism>
<dbReference type="EMBL" id="CP013002">
    <property type="protein sequence ID" value="ALL15398.1"/>
    <property type="molecule type" value="Genomic_DNA"/>
</dbReference>
<dbReference type="AlphaFoldDB" id="A0A0P0P4G3"/>
<accession>A0A0P0P4G3</accession>
<keyword evidence="4 6" id="KW-1133">Transmembrane helix</keyword>
<evidence type="ECO:0000256" key="4">
    <source>
        <dbReference type="ARBA" id="ARBA00022989"/>
    </source>
</evidence>
<feature type="transmembrane region" description="Helical" evidence="6">
    <location>
        <begin position="221"/>
        <end position="245"/>
    </location>
</feature>
<dbReference type="CDD" id="cd10432">
    <property type="entry name" value="BI-1-like_bacterial"/>
    <property type="match status" value="1"/>
</dbReference>
<dbReference type="Proteomes" id="UP000056905">
    <property type="component" value="Chromosome"/>
</dbReference>
<evidence type="ECO:0000313" key="8">
    <source>
        <dbReference type="Proteomes" id="UP000056905"/>
    </source>
</evidence>
<gene>
    <name evidence="7" type="ORF">AQ619_17530</name>
</gene>
<reference evidence="7 8" key="1">
    <citation type="submission" date="2015-10" db="EMBL/GenBank/DDBJ databases">
        <title>Conservation of the essential genome among Caulobacter and Brevundimonas species.</title>
        <authorList>
            <person name="Scott D."/>
            <person name="Ely B."/>
        </authorList>
    </citation>
    <scope>NUCLEOTIDE SEQUENCE [LARGE SCALE GENOMIC DNA]</scope>
    <source>
        <strain evidence="7 8">CB4</strain>
    </source>
</reference>
<dbReference type="PANTHER" id="PTHR23291">
    <property type="entry name" value="BAX INHIBITOR-RELATED"/>
    <property type="match status" value="1"/>
</dbReference>
<keyword evidence="3 6" id="KW-0812">Transmembrane</keyword>
<feature type="transmembrane region" description="Helical" evidence="6">
    <location>
        <begin position="68"/>
        <end position="91"/>
    </location>
</feature>
<name>A0A0P0P4G3_9CAUL</name>
<feature type="transmembrane region" description="Helical" evidence="6">
    <location>
        <begin position="127"/>
        <end position="147"/>
    </location>
</feature>
<evidence type="ECO:0000313" key="7">
    <source>
        <dbReference type="EMBL" id="ALL15398.1"/>
    </source>
</evidence>
<protein>
    <recommendedName>
        <fullName evidence="9">SecY protein</fullName>
    </recommendedName>
</protein>
<evidence type="ECO:0000256" key="6">
    <source>
        <dbReference type="RuleBase" id="RU004379"/>
    </source>
</evidence>
<proteinExistence type="inferred from homology"/>
<dbReference type="InterPro" id="IPR006214">
    <property type="entry name" value="Bax_inhibitor_1-related"/>
</dbReference>
<evidence type="ECO:0000256" key="5">
    <source>
        <dbReference type="ARBA" id="ARBA00023136"/>
    </source>
</evidence>
<dbReference type="PANTHER" id="PTHR23291:SF50">
    <property type="entry name" value="PROTEIN LIFEGUARD 4"/>
    <property type="match status" value="1"/>
</dbReference>
<feature type="transmembrane region" description="Helical" evidence="6">
    <location>
        <begin position="103"/>
        <end position="121"/>
    </location>
</feature>